<evidence type="ECO:0000256" key="1">
    <source>
        <dbReference type="SAM" id="Phobius"/>
    </source>
</evidence>
<keyword evidence="1" id="KW-0472">Membrane</keyword>
<evidence type="ECO:0000313" key="2">
    <source>
        <dbReference type="EMBL" id="VYU64688.1"/>
    </source>
</evidence>
<feature type="transmembrane region" description="Helical" evidence="1">
    <location>
        <begin position="153"/>
        <end position="170"/>
    </location>
</feature>
<organism evidence="2">
    <name type="scientific">Enterococcus casseliflavus</name>
    <name type="common">Enterococcus flavescens</name>
    <dbReference type="NCBI Taxonomy" id="37734"/>
    <lineage>
        <taxon>Bacteria</taxon>
        <taxon>Bacillati</taxon>
        <taxon>Bacillota</taxon>
        <taxon>Bacilli</taxon>
        <taxon>Lactobacillales</taxon>
        <taxon>Enterococcaceae</taxon>
        <taxon>Enterococcus</taxon>
    </lineage>
</organism>
<dbReference type="AlphaFoldDB" id="A0A6N3GJ98"/>
<reference evidence="2" key="1">
    <citation type="submission" date="2019-11" db="EMBL/GenBank/DDBJ databases">
        <authorList>
            <person name="Feng L."/>
        </authorList>
    </citation>
    <scope>NUCLEOTIDE SEQUENCE</scope>
    <source>
        <strain evidence="2">ECasseliflavusLFYP2</strain>
    </source>
</reference>
<protein>
    <submittedName>
        <fullName evidence="2">Uncharacterized protein</fullName>
    </submittedName>
</protein>
<dbReference type="EMBL" id="CACRTX010000020">
    <property type="protein sequence ID" value="VYU64688.1"/>
    <property type="molecule type" value="Genomic_DNA"/>
</dbReference>
<accession>A0A6N3GJ98</accession>
<dbReference type="RefSeq" id="WP_016609284.1">
    <property type="nucleotide sequence ID" value="NZ_CACRTX010000020.1"/>
</dbReference>
<sequence length="178" mass="21139">MEIKKKRLRKYQANLLRFKFTLSEENYLLHKYFPSTDLGRSLFYQRADDAVRQIDGIRVIDPLPMFPYIWVELDENSPNELIEKAQKVMRESADVFDQAEMVLINDFLNGEPFYEEVHRQVPVVINENGTVGSLFSVKWIGITPTMKSTYRTIISLPIIYLCFIFCVYLWNRVRFRPK</sequence>
<name>A0A6N3GJ98_ENTCA</name>
<proteinExistence type="predicted"/>
<gene>
    <name evidence="2" type="ORF">ECLFYP2_00984</name>
</gene>
<keyword evidence="1" id="KW-0812">Transmembrane</keyword>
<keyword evidence="1" id="KW-1133">Transmembrane helix</keyword>